<feature type="chain" id="PRO_5020492123" evidence="1">
    <location>
        <begin position="33"/>
        <end position="412"/>
    </location>
</feature>
<dbReference type="OrthoDB" id="9978720at2759"/>
<name>A0A4R0R4W8_9APHY</name>
<dbReference type="PANTHER" id="PTHR43194">
    <property type="entry name" value="HYDROLASE ALPHA/BETA FOLD FAMILY"/>
    <property type="match status" value="1"/>
</dbReference>
<dbReference type="Proteomes" id="UP000292702">
    <property type="component" value="Unassembled WGS sequence"/>
</dbReference>
<evidence type="ECO:0000313" key="2">
    <source>
        <dbReference type="EMBL" id="TCD61133.1"/>
    </source>
</evidence>
<proteinExistence type="predicted"/>
<dbReference type="InterPro" id="IPR050228">
    <property type="entry name" value="Carboxylesterase_BioH"/>
</dbReference>
<organism evidence="2 3">
    <name type="scientific">Steccherinum ochraceum</name>
    <dbReference type="NCBI Taxonomy" id="92696"/>
    <lineage>
        <taxon>Eukaryota</taxon>
        <taxon>Fungi</taxon>
        <taxon>Dikarya</taxon>
        <taxon>Basidiomycota</taxon>
        <taxon>Agaricomycotina</taxon>
        <taxon>Agaricomycetes</taxon>
        <taxon>Polyporales</taxon>
        <taxon>Steccherinaceae</taxon>
        <taxon>Steccherinum</taxon>
    </lineage>
</organism>
<keyword evidence="1" id="KW-0732">Signal</keyword>
<protein>
    <submittedName>
        <fullName evidence="2">Uncharacterized protein</fullName>
    </submittedName>
</protein>
<evidence type="ECO:0000313" key="3">
    <source>
        <dbReference type="Proteomes" id="UP000292702"/>
    </source>
</evidence>
<gene>
    <name evidence="2" type="ORF">EIP91_008998</name>
</gene>
<dbReference type="InterPro" id="IPR029058">
    <property type="entry name" value="AB_hydrolase_fold"/>
</dbReference>
<dbReference type="CDD" id="cd12809">
    <property type="entry name" value="Esterase_713_like-2"/>
    <property type="match status" value="1"/>
</dbReference>
<accession>A0A4R0R4W8</accession>
<dbReference type="PANTHER" id="PTHR43194:SF4">
    <property type="entry name" value="AB HYDROLASE-1 DOMAIN-CONTAINING PROTEIN"/>
    <property type="match status" value="1"/>
</dbReference>
<dbReference type="EMBL" id="RWJN01000501">
    <property type="protein sequence ID" value="TCD61133.1"/>
    <property type="molecule type" value="Genomic_DNA"/>
</dbReference>
<dbReference type="SUPFAM" id="SSF53474">
    <property type="entry name" value="alpha/beta-Hydrolases"/>
    <property type="match status" value="1"/>
</dbReference>
<comment type="caution">
    <text evidence="2">The sequence shown here is derived from an EMBL/GenBank/DDBJ whole genome shotgun (WGS) entry which is preliminary data.</text>
</comment>
<dbReference type="STRING" id="92696.A0A4R0R4W8"/>
<dbReference type="AlphaFoldDB" id="A0A4R0R4W8"/>
<keyword evidence="3" id="KW-1185">Reference proteome</keyword>
<dbReference type="Gene3D" id="3.40.50.1820">
    <property type="entry name" value="alpha/beta hydrolase"/>
    <property type="match status" value="1"/>
</dbReference>
<sequence length="412" mass="44831">MRPVLPSLTTTISLPISYFLFLTALLISIVKASPPVGTLHYREHFYVGAHYVSQPDASASADVPLLADGQIYVEHLTPASGASKEHPLLFVHGAGMTATNFLNTPDGRMGWADWFLGQGYEVYLVDQAARGRSPWLQQVDGPQTSFSTQTVESLFTAPERFALWPNASLHTQWPGVNGSVGDPIFDSFFASMVPLLSTDVESGMKNQDALVALLDRIGAVHLLTHSQAGLFGWSLADARPHLIKSLTALEPGGPPFSGDVLSPTVPSRSWGLTDIPLNYDPPLPNNSPDALNKDKIVTNDPARDGYTCYAQSPPARTLPSLKNIPIVVVTSETSWHGVSDGCIVEYLKGVGAERVQFVRLQDHGFHGNGHMFFMEKNSLEIVASVVGPWIADVDRERTARRERLVVAKVDDP</sequence>
<evidence type="ECO:0000256" key="1">
    <source>
        <dbReference type="SAM" id="SignalP"/>
    </source>
</evidence>
<reference evidence="2 3" key="1">
    <citation type="submission" date="2018-11" db="EMBL/GenBank/DDBJ databases">
        <title>Genome assembly of Steccherinum ochraceum LE-BIN_3174, the white-rot fungus of the Steccherinaceae family (The Residual Polyporoid clade, Polyporales, Basidiomycota).</title>
        <authorList>
            <person name="Fedorova T.V."/>
            <person name="Glazunova O.A."/>
            <person name="Landesman E.O."/>
            <person name="Moiseenko K.V."/>
            <person name="Psurtseva N.V."/>
            <person name="Savinova O.S."/>
            <person name="Shakhova N.V."/>
            <person name="Tyazhelova T.V."/>
            <person name="Vasina D.V."/>
        </authorList>
    </citation>
    <scope>NUCLEOTIDE SEQUENCE [LARGE SCALE GENOMIC DNA]</scope>
    <source>
        <strain evidence="2 3">LE-BIN_3174</strain>
    </source>
</reference>
<feature type="signal peptide" evidence="1">
    <location>
        <begin position="1"/>
        <end position="32"/>
    </location>
</feature>